<name>A0A8S1EKW8_9PELO</name>
<dbReference type="AlphaFoldDB" id="A0A8S1EKW8"/>
<evidence type="ECO:0000313" key="2">
    <source>
        <dbReference type="Proteomes" id="UP000494206"/>
    </source>
</evidence>
<gene>
    <name evidence="1" type="ORF">CBOVIS_LOCUS4537</name>
</gene>
<sequence length="157" mass="17835">MQEKCVNNHNLGAFSDTCAAASNKFLNGHSVPVFANLFSLANRHAVFANGGFVRIGIERRGPCYYKNTTECRGIRGFEWLDPSVSGKAAMMFRKGQPDYYHLQQHYVVMMTKDIRQKKEKWEAGDMEDIEETYTRDPVRPAKTIRGYACSIQALTCL</sequence>
<proteinExistence type="predicted"/>
<organism evidence="1 2">
    <name type="scientific">Caenorhabditis bovis</name>
    <dbReference type="NCBI Taxonomy" id="2654633"/>
    <lineage>
        <taxon>Eukaryota</taxon>
        <taxon>Metazoa</taxon>
        <taxon>Ecdysozoa</taxon>
        <taxon>Nematoda</taxon>
        <taxon>Chromadorea</taxon>
        <taxon>Rhabditida</taxon>
        <taxon>Rhabditina</taxon>
        <taxon>Rhabditomorpha</taxon>
        <taxon>Rhabditoidea</taxon>
        <taxon>Rhabditidae</taxon>
        <taxon>Peloderinae</taxon>
        <taxon>Caenorhabditis</taxon>
    </lineage>
</organism>
<accession>A0A8S1EKW8</accession>
<evidence type="ECO:0000313" key="1">
    <source>
        <dbReference type="EMBL" id="CAB3401849.1"/>
    </source>
</evidence>
<comment type="caution">
    <text evidence="1">The sequence shown here is derived from an EMBL/GenBank/DDBJ whole genome shotgun (WGS) entry which is preliminary data.</text>
</comment>
<dbReference type="Proteomes" id="UP000494206">
    <property type="component" value="Unassembled WGS sequence"/>
</dbReference>
<dbReference type="EMBL" id="CADEPM010000003">
    <property type="protein sequence ID" value="CAB3401849.1"/>
    <property type="molecule type" value="Genomic_DNA"/>
</dbReference>
<protein>
    <submittedName>
        <fullName evidence="1">Uncharacterized protein</fullName>
    </submittedName>
</protein>
<reference evidence="1 2" key="1">
    <citation type="submission" date="2020-04" db="EMBL/GenBank/DDBJ databases">
        <authorList>
            <person name="Laetsch R D."/>
            <person name="Stevens L."/>
            <person name="Kumar S."/>
            <person name="Blaxter L. M."/>
        </authorList>
    </citation>
    <scope>NUCLEOTIDE SEQUENCE [LARGE SCALE GENOMIC DNA]</scope>
</reference>
<keyword evidence="2" id="KW-1185">Reference proteome</keyword>